<proteinExistence type="predicted"/>
<reference evidence="1" key="1">
    <citation type="submission" date="2018-11" db="EMBL/GenBank/DDBJ databases">
        <authorList>
            <consortium name="Genoscope - CEA"/>
            <person name="William W."/>
        </authorList>
    </citation>
    <scope>NUCLEOTIDE SEQUENCE</scope>
</reference>
<accession>A0A3P6G726</accession>
<dbReference type="EMBL" id="LR031879">
    <property type="protein sequence ID" value="VDD55234.1"/>
    <property type="molecule type" value="Genomic_DNA"/>
</dbReference>
<organism evidence="1">
    <name type="scientific">Brassica oleracea</name>
    <name type="common">Wild cabbage</name>
    <dbReference type="NCBI Taxonomy" id="3712"/>
    <lineage>
        <taxon>Eukaryota</taxon>
        <taxon>Viridiplantae</taxon>
        <taxon>Streptophyta</taxon>
        <taxon>Embryophyta</taxon>
        <taxon>Tracheophyta</taxon>
        <taxon>Spermatophyta</taxon>
        <taxon>Magnoliopsida</taxon>
        <taxon>eudicotyledons</taxon>
        <taxon>Gunneridae</taxon>
        <taxon>Pentapetalae</taxon>
        <taxon>rosids</taxon>
        <taxon>malvids</taxon>
        <taxon>Brassicales</taxon>
        <taxon>Brassicaceae</taxon>
        <taxon>Brassiceae</taxon>
        <taxon>Brassica</taxon>
    </lineage>
</organism>
<sequence>MSVSELLIGEKIIWNTELLNNYVSREDIPLIQSLSGMHTIKLGYKVLQNTSNIQNLNDIEDPELDKDTHPWIMWYI</sequence>
<gene>
    <name evidence="1" type="ORF">BOLC8T48463H</name>
</gene>
<protein>
    <submittedName>
        <fullName evidence="1">Uncharacterized protein</fullName>
    </submittedName>
</protein>
<name>A0A3P6G726_BRAOL</name>
<evidence type="ECO:0000313" key="1">
    <source>
        <dbReference type="EMBL" id="VDD55234.1"/>
    </source>
</evidence>
<dbReference type="AlphaFoldDB" id="A0A3P6G726"/>